<dbReference type="AlphaFoldDB" id="A0A0L0SWY3"/>
<dbReference type="PANTHER" id="PTHR12195">
    <property type="entry name" value="CYTOPLASMIC FMR1-INTERACTING PROTEIN-RELATED"/>
    <property type="match status" value="1"/>
</dbReference>
<dbReference type="EMBL" id="GG745351">
    <property type="protein sequence ID" value="KNE66976.1"/>
    <property type="molecule type" value="Genomic_DNA"/>
</dbReference>
<accession>A0A0L0SWY3</accession>
<dbReference type="GO" id="GO:0031267">
    <property type="term" value="F:small GTPase binding"/>
    <property type="evidence" value="ECO:0007669"/>
    <property type="project" value="InterPro"/>
</dbReference>
<reference evidence="1 2" key="1">
    <citation type="submission" date="2009-11" db="EMBL/GenBank/DDBJ databases">
        <title>Annotation of Allomyces macrogynus ATCC 38327.</title>
        <authorList>
            <consortium name="The Broad Institute Genome Sequencing Platform"/>
            <person name="Russ C."/>
            <person name="Cuomo C."/>
            <person name="Burger G."/>
            <person name="Gray M.W."/>
            <person name="Holland P.W.H."/>
            <person name="King N."/>
            <person name="Lang F.B.F."/>
            <person name="Roger A.J."/>
            <person name="Ruiz-Trillo I."/>
            <person name="Young S.K."/>
            <person name="Zeng Q."/>
            <person name="Gargeya S."/>
            <person name="Fitzgerald M."/>
            <person name="Haas B."/>
            <person name="Abouelleil A."/>
            <person name="Alvarado L."/>
            <person name="Arachchi H.M."/>
            <person name="Berlin A."/>
            <person name="Chapman S.B."/>
            <person name="Gearin G."/>
            <person name="Goldberg J."/>
            <person name="Griggs A."/>
            <person name="Gujja S."/>
            <person name="Hansen M."/>
            <person name="Heiman D."/>
            <person name="Howarth C."/>
            <person name="Larimer J."/>
            <person name="Lui A."/>
            <person name="MacDonald P.J.P."/>
            <person name="McCowen C."/>
            <person name="Montmayeur A."/>
            <person name="Murphy C."/>
            <person name="Neiman D."/>
            <person name="Pearson M."/>
            <person name="Priest M."/>
            <person name="Roberts A."/>
            <person name="Saif S."/>
            <person name="Shea T."/>
            <person name="Sisk P."/>
            <person name="Stolte C."/>
            <person name="Sykes S."/>
            <person name="Wortman J."/>
            <person name="Nusbaum C."/>
            <person name="Birren B."/>
        </authorList>
    </citation>
    <scope>NUCLEOTIDE SEQUENCE [LARGE SCALE GENOMIC DNA]</scope>
    <source>
        <strain evidence="1 2">ATCC 38327</strain>
    </source>
</reference>
<reference evidence="2" key="2">
    <citation type="submission" date="2009-11" db="EMBL/GenBank/DDBJ databases">
        <title>The Genome Sequence of Allomyces macrogynus strain ATCC 38327.</title>
        <authorList>
            <consortium name="The Broad Institute Genome Sequencing Platform"/>
            <person name="Russ C."/>
            <person name="Cuomo C."/>
            <person name="Shea T."/>
            <person name="Young S.K."/>
            <person name="Zeng Q."/>
            <person name="Koehrsen M."/>
            <person name="Haas B."/>
            <person name="Borodovsky M."/>
            <person name="Guigo R."/>
            <person name="Alvarado L."/>
            <person name="Berlin A."/>
            <person name="Borenstein D."/>
            <person name="Chen Z."/>
            <person name="Engels R."/>
            <person name="Freedman E."/>
            <person name="Gellesch M."/>
            <person name="Goldberg J."/>
            <person name="Griggs A."/>
            <person name="Gujja S."/>
            <person name="Heiman D."/>
            <person name="Hepburn T."/>
            <person name="Howarth C."/>
            <person name="Jen D."/>
            <person name="Larson L."/>
            <person name="Lewis B."/>
            <person name="Mehta T."/>
            <person name="Park D."/>
            <person name="Pearson M."/>
            <person name="Roberts A."/>
            <person name="Saif S."/>
            <person name="Shenoy N."/>
            <person name="Sisk P."/>
            <person name="Stolte C."/>
            <person name="Sykes S."/>
            <person name="Walk T."/>
            <person name="White J."/>
            <person name="Yandava C."/>
            <person name="Burger G."/>
            <person name="Gray M.W."/>
            <person name="Holland P.W.H."/>
            <person name="King N."/>
            <person name="Lang F.B.F."/>
            <person name="Roger A.J."/>
            <person name="Ruiz-Trillo I."/>
            <person name="Lander E."/>
            <person name="Nusbaum C."/>
        </authorList>
    </citation>
    <scope>NUCLEOTIDE SEQUENCE [LARGE SCALE GENOMIC DNA]</scope>
    <source>
        <strain evidence="2">ATCC 38327</strain>
    </source>
</reference>
<evidence type="ECO:0000313" key="1">
    <source>
        <dbReference type="EMBL" id="KNE66976.1"/>
    </source>
</evidence>
<keyword evidence="2" id="KW-1185">Reference proteome</keyword>
<dbReference type="InterPro" id="IPR008081">
    <property type="entry name" value="Cytoplasmic_FMR1-int"/>
</dbReference>
<dbReference type="Pfam" id="PF05994">
    <property type="entry name" value="FragX_IP"/>
    <property type="match status" value="1"/>
</dbReference>
<dbReference type="GO" id="GO:0030833">
    <property type="term" value="P:regulation of actin filament polymerization"/>
    <property type="evidence" value="ECO:0007669"/>
    <property type="project" value="InterPro"/>
</dbReference>
<gene>
    <name evidence="1" type="ORF">AMAG_19556</name>
</gene>
<proteinExistence type="predicted"/>
<dbReference type="Proteomes" id="UP000054350">
    <property type="component" value="Unassembled WGS sequence"/>
</dbReference>
<name>A0A0L0SWY3_ALLM3</name>
<dbReference type="VEuPathDB" id="FungiDB:AMAG_19556"/>
<organism evidence="1 2">
    <name type="scientific">Allomyces macrogynus (strain ATCC 38327)</name>
    <name type="common">Allomyces javanicus var. macrogynus</name>
    <dbReference type="NCBI Taxonomy" id="578462"/>
    <lineage>
        <taxon>Eukaryota</taxon>
        <taxon>Fungi</taxon>
        <taxon>Fungi incertae sedis</taxon>
        <taxon>Blastocladiomycota</taxon>
        <taxon>Blastocladiomycetes</taxon>
        <taxon>Blastocladiales</taxon>
        <taxon>Blastocladiaceae</taxon>
        <taxon>Allomyces</taxon>
    </lineage>
</organism>
<dbReference type="STRING" id="578462.A0A0L0SWY3"/>
<protein>
    <submittedName>
        <fullName evidence="1">Uncharacterized protein</fullName>
    </submittedName>
</protein>
<sequence>MFVRTMRPLVHSLAPLWREGIEPVSATPTTPTSAATTPGALAYDTARDYYRIFSFLHFSYCLGSNYTRGYSCRAVFGDSLHWAGALLLCLNDQVEVFTALDFTAHVCHAASLADGTASVGAAQAGKPATASLAEFTAQGEYFGQVCAAVAAYYKAVVGNDKYWERVGAAAPLRPPAEAKVVARRNTHSHDVRAV</sequence>
<evidence type="ECO:0000313" key="2">
    <source>
        <dbReference type="Proteomes" id="UP000054350"/>
    </source>
</evidence>